<protein>
    <recommendedName>
        <fullName evidence="4">DUF998 domain-containing protein</fullName>
    </recommendedName>
</protein>
<keyword evidence="3" id="KW-1185">Reference proteome</keyword>
<dbReference type="InterPro" id="IPR009339">
    <property type="entry name" value="DUF998"/>
</dbReference>
<evidence type="ECO:0000256" key="1">
    <source>
        <dbReference type="SAM" id="Phobius"/>
    </source>
</evidence>
<dbReference type="Pfam" id="PF06197">
    <property type="entry name" value="DUF998"/>
    <property type="match status" value="1"/>
</dbReference>
<evidence type="ECO:0000313" key="3">
    <source>
        <dbReference type="Proteomes" id="UP000619293"/>
    </source>
</evidence>
<accession>A0A8J3NUU1</accession>
<dbReference type="AlphaFoldDB" id="A0A8J3NUU1"/>
<comment type="caution">
    <text evidence="2">The sequence shown here is derived from an EMBL/GenBank/DDBJ whole genome shotgun (WGS) entry which is preliminary data.</text>
</comment>
<dbReference type="EMBL" id="BONG01000058">
    <property type="protein sequence ID" value="GIF93238.1"/>
    <property type="molecule type" value="Genomic_DNA"/>
</dbReference>
<feature type="transmembrane region" description="Helical" evidence="1">
    <location>
        <begin position="87"/>
        <end position="107"/>
    </location>
</feature>
<feature type="transmembrane region" description="Helical" evidence="1">
    <location>
        <begin position="122"/>
        <end position="143"/>
    </location>
</feature>
<proteinExistence type="predicted"/>
<gene>
    <name evidence="2" type="ORF">Cch02nite_66820</name>
</gene>
<evidence type="ECO:0008006" key="4">
    <source>
        <dbReference type="Google" id="ProtNLM"/>
    </source>
</evidence>
<name>A0A8J3NUU1_9ACTN</name>
<dbReference type="Proteomes" id="UP000619293">
    <property type="component" value="Unassembled WGS sequence"/>
</dbReference>
<keyword evidence="1" id="KW-0472">Membrane</keyword>
<feature type="transmembrane region" description="Helical" evidence="1">
    <location>
        <begin position="58"/>
        <end position="80"/>
    </location>
</feature>
<keyword evidence="1" id="KW-1133">Transmembrane helix</keyword>
<sequence length="233" mass="24695">MIGGMPPTALARAFAATGFVAVLTGVLAVSALHVLPPTASISPVRRTISEYAYSETGWVFNLGVLILAAGSLAVFVALAYAKLIRPASVASLGLLLWSAGLAAVVYFPKHDWSVGPSTHGTIHRMASLVAFLSLPLGALLVTVMWRRERRWRGSVWLTAIPALAALAFISVIIGAYLLTPYTGLPWWDVIPLGFVERGMATFEVLTVLALGRWAWRASSTPADGESAATAPGR</sequence>
<organism evidence="2 3">
    <name type="scientific">Catellatospora chokoriensis</name>
    <dbReference type="NCBI Taxonomy" id="310353"/>
    <lineage>
        <taxon>Bacteria</taxon>
        <taxon>Bacillati</taxon>
        <taxon>Actinomycetota</taxon>
        <taxon>Actinomycetes</taxon>
        <taxon>Micromonosporales</taxon>
        <taxon>Micromonosporaceae</taxon>
        <taxon>Catellatospora</taxon>
    </lineage>
</organism>
<feature type="transmembrane region" description="Helical" evidence="1">
    <location>
        <begin position="155"/>
        <end position="178"/>
    </location>
</feature>
<reference evidence="2 3" key="1">
    <citation type="submission" date="2021-01" db="EMBL/GenBank/DDBJ databases">
        <title>Whole genome shotgun sequence of Catellatospora chokoriensis NBRC 107358.</title>
        <authorList>
            <person name="Komaki H."/>
            <person name="Tamura T."/>
        </authorList>
    </citation>
    <scope>NUCLEOTIDE SEQUENCE [LARGE SCALE GENOMIC DNA]</scope>
    <source>
        <strain evidence="2 3">NBRC 107358</strain>
    </source>
</reference>
<evidence type="ECO:0000313" key="2">
    <source>
        <dbReference type="EMBL" id="GIF93238.1"/>
    </source>
</evidence>
<keyword evidence="1" id="KW-0812">Transmembrane</keyword>
<feature type="transmembrane region" description="Helical" evidence="1">
    <location>
        <begin position="198"/>
        <end position="215"/>
    </location>
</feature>